<organism evidence="1 2">
    <name type="scientific">Neophaeococcomyces mojaviensis</name>
    <dbReference type="NCBI Taxonomy" id="3383035"/>
    <lineage>
        <taxon>Eukaryota</taxon>
        <taxon>Fungi</taxon>
        <taxon>Dikarya</taxon>
        <taxon>Ascomycota</taxon>
        <taxon>Pezizomycotina</taxon>
        <taxon>Eurotiomycetes</taxon>
        <taxon>Chaetothyriomycetidae</taxon>
        <taxon>Chaetothyriales</taxon>
        <taxon>Chaetothyriales incertae sedis</taxon>
        <taxon>Neophaeococcomyces</taxon>
    </lineage>
</organism>
<keyword evidence="2" id="KW-1185">Reference proteome</keyword>
<gene>
    <name evidence="1" type="ORF">H2198_007211</name>
</gene>
<reference evidence="1" key="1">
    <citation type="submission" date="2022-10" db="EMBL/GenBank/DDBJ databases">
        <title>Culturing micro-colonial fungi from biological soil crusts in the Mojave desert and describing Neophaeococcomyces mojavensis, and introducing the new genera and species Taxawa tesnikishii.</title>
        <authorList>
            <person name="Kurbessoian T."/>
            <person name="Stajich J.E."/>
        </authorList>
    </citation>
    <scope>NUCLEOTIDE SEQUENCE</scope>
    <source>
        <strain evidence="1">JES_112</strain>
    </source>
</reference>
<sequence length="589" mass="62954">MSQPVDIKSEAGASMHVDRSETPHDIQEDEDEDNFKWDFDVVTNLLALYMAYFSSTWAISVPSSSIAFIMYEFPSDHSTTAWIAASPSLCLCVISIFLGDLSDIFGRRWFVIIGMTFGTVGMLVGGRGSSIPMIIGGQVLNGIGLTLGYLSTPLLAEVVPKRWRAPIIGGGTFLAGIAGIAGQISQGAFMKYEVGGVNKGWRIGFYIGAGFFFSSLISLLLLYHPAPRPNPEGLSTQKRLIKLDWLGILLGSSGLLLFLLGLQFGGQHDWATARVLTLLIVGGITFLAFVAWEWKGPNEGLFPASLFGHRNYAITLALNFAEGMVIFSSQAFLPQIIVALLSDDLVLTGVYNLPNAAGAMVGAVTAAAVAAKTREAKSIAITGIATLTLGGGLMAIMKPGINFAAWFFPTALIGVGIGTLGVVIPVISSICTPNRYIATSVAVGTSIRGLGGAIGIVIFSQIWTSKLLVILPAKVSRVAAAAGLPRSSIPQLIAALMNHDTKSLQQIPGVTPQILEAAEHAMAQAYSDSFRFIWYALIPFAAITLLVSLFLKTTREQMNMQVAAPVLHRHSAHLDTEAKKLEDHDSVRQ</sequence>
<comment type="caution">
    <text evidence="1">The sequence shown here is derived from an EMBL/GenBank/DDBJ whole genome shotgun (WGS) entry which is preliminary data.</text>
</comment>
<dbReference type="EMBL" id="JAPDRQ010000147">
    <property type="protein sequence ID" value="KAJ9653620.1"/>
    <property type="molecule type" value="Genomic_DNA"/>
</dbReference>
<dbReference type="Proteomes" id="UP001172386">
    <property type="component" value="Unassembled WGS sequence"/>
</dbReference>
<proteinExistence type="predicted"/>
<accession>A0ACC3A0S8</accession>
<protein>
    <submittedName>
        <fullName evidence="1">Uncharacterized protein</fullName>
    </submittedName>
</protein>
<evidence type="ECO:0000313" key="2">
    <source>
        <dbReference type="Proteomes" id="UP001172386"/>
    </source>
</evidence>
<name>A0ACC3A0S8_9EURO</name>
<evidence type="ECO:0000313" key="1">
    <source>
        <dbReference type="EMBL" id="KAJ9653620.1"/>
    </source>
</evidence>